<evidence type="ECO:0000256" key="8">
    <source>
        <dbReference type="ARBA" id="ARBA00031306"/>
    </source>
</evidence>
<evidence type="ECO:0000313" key="13">
    <source>
        <dbReference type="Proteomes" id="UP001242045"/>
    </source>
</evidence>
<evidence type="ECO:0000256" key="7">
    <source>
        <dbReference type="ARBA" id="ARBA00022842"/>
    </source>
</evidence>
<dbReference type="Proteomes" id="UP001242045">
    <property type="component" value="Unassembled WGS sequence"/>
</dbReference>
<dbReference type="Pfam" id="PF02424">
    <property type="entry name" value="ApbE"/>
    <property type="match status" value="1"/>
</dbReference>
<comment type="similarity">
    <text evidence="10">Belongs to the ApbE family.</text>
</comment>
<feature type="binding site" evidence="11">
    <location>
        <position position="175"/>
    </location>
    <ligand>
        <name>Mg(2+)</name>
        <dbReference type="ChEBI" id="CHEBI:18420"/>
    </ligand>
</feature>
<proteinExistence type="inferred from homology"/>
<dbReference type="InterPro" id="IPR003374">
    <property type="entry name" value="ApbE-like_sf"/>
</dbReference>
<reference evidence="12" key="1">
    <citation type="submission" date="2023-07" db="EMBL/GenBank/DDBJ databases">
        <title>Sorghum-associated microbial communities from plants grown in Nebraska, USA.</title>
        <authorList>
            <person name="Schachtman D."/>
        </authorList>
    </citation>
    <scope>NUCLEOTIDE SEQUENCE</scope>
    <source>
        <strain evidence="12">DS3754</strain>
    </source>
</reference>
<dbReference type="AlphaFoldDB" id="A0AAW8D4I2"/>
<comment type="caution">
    <text evidence="12">The sequence shown here is derived from an EMBL/GenBank/DDBJ whole genome shotgun (WGS) entry which is preliminary data.</text>
</comment>
<dbReference type="GO" id="GO:0016740">
    <property type="term" value="F:transferase activity"/>
    <property type="evidence" value="ECO:0007669"/>
    <property type="project" value="UniProtKB-UniRule"/>
</dbReference>
<dbReference type="PANTHER" id="PTHR30040">
    <property type="entry name" value="THIAMINE BIOSYNTHESIS LIPOPROTEIN APBE"/>
    <property type="match status" value="1"/>
</dbReference>
<evidence type="ECO:0000256" key="4">
    <source>
        <dbReference type="ARBA" id="ARBA00022679"/>
    </source>
</evidence>
<gene>
    <name evidence="12" type="ORF">J2W31_004534</name>
</gene>
<evidence type="ECO:0000256" key="3">
    <source>
        <dbReference type="ARBA" id="ARBA00022630"/>
    </source>
</evidence>
<dbReference type="GO" id="GO:0046872">
    <property type="term" value="F:metal ion binding"/>
    <property type="evidence" value="ECO:0007669"/>
    <property type="project" value="UniProtKB-UniRule"/>
</dbReference>
<accession>A0AAW8D4I2</accession>
<keyword evidence="3 10" id="KW-0285">Flavoprotein</keyword>
<dbReference type="PANTHER" id="PTHR30040:SF2">
    <property type="entry name" value="FAD:PROTEIN FMN TRANSFERASE"/>
    <property type="match status" value="1"/>
</dbReference>
<evidence type="ECO:0000256" key="9">
    <source>
        <dbReference type="ARBA" id="ARBA00048540"/>
    </source>
</evidence>
<dbReference type="InterPro" id="IPR024932">
    <property type="entry name" value="ApbE"/>
</dbReference>
<evidence type="ECO:0000256" key="11">
    <source>
        <dbReference type="PIRSR" id="PIRSR006268-2"/>
    </source>
</evidence>
<sequence>MGLSFSTWRAGGYANAAVPRRADPARLQQLGGQTMGTTWSLRFDNPRMLPLEHVRKAVDAALARVIAQMSHWEPASDISRFNVAPAGSRHALPEEFAEVMRCALHWARVSGGAIDPTVGPLVACWGFGPDAEESGLPSPEAIAGLRTHTGWQQLEFDEAHDTLLQPGNVALDLSGIAKGFAVDHGVEALRGLALTDLLFEIGGELRGIGRRPDGQPWRVMVDGESPAPQRIALADMAIATSGDRWHRREHEGRRWSHTIDPRNGQPVAHALASVTVLHAQCMQADALATVLTVLGPDDGLAFAERHDIAAMFIAHDDVGLRATRAWIAQTGA</sequence>
<organism evidence="12 13">
    <name type="scientific">Variovorax boronicumulans</name>
    <dbReference type="NCBI Taxonomy" id="436515"/>
    <lineage>
        <taxon>Bacteria</taxon>
        <taxon>Pseudomonadati</taxon>
        <taxon>Pseudomonadota</taxon>
        <taxon>Betaproteobacteria</taxon>
        <taxon>Burkholderiales</taxon>
        <taxon>Comamonadaceae</taxon>
        <taxon>Variovorax</taxon>
    </lineage>
</organism>
<dbReference type="EMBL" id="JAUSRD010000012">
    <property type="protein sequence ID" value="MDP9895409.1"/>
    <property type="molecule type" value="Genomic_DNA"/>
</dbReference>
<evidence type="ECO:0000313" key="12">
    <source>
        <dbReference type="EMBL" id="MDP9895409.1"/>
    </source>
</evidence>
<feature type="binding site" evidence="11">
    <location>
        <position position="289"/>
    </location>
    <ligand>
        <name>Mg(2+)</name>
        <dbReference type="ChEBI" id="CHEBI:18420"/>
    </ligand>
</feature>
<name>A0AAW8D4I2_9BURK</name>
<protein>
    <recommendedName>
        <fullName evidence="2 10">FAD:protein FMN transferase</fullName>
        <ecNumber evidence="1 10">2.7.1.180</ecNumber>
    </recommendedName>
    <alternativeName>
        <fullName evidence="8 10">Flavin transferase</fullName>
    </alternativeName>
</protein>
<keyword evidence="6 10" id="KW-0274">FAD</keyword>
<evidence type="ECO:0000256" key="1">
    <source>
        <dbReference type="ARBA" id="ARBA00011955"/>
    </source>
</evidence>
<dbReference type="PIRSF" id="PIRSF006268">
    <property type="entry name" value="ApbE"/>
    <property type="match status" value="1"/>
</dbReference>
<comment type="catalytic activity">
    <reaction evidence="9 10">
        <text>L-threonyl-[protein] + FAD = FMN-L-threonyl-[protein] + AMP + H(+)</text>
        <dbReference type="Rhea" id="RHEA:36847"/>
        <dbReference type="Rhea" id="RHEA-COMP:11060"/>
        <dbReference type="Rhea" id="RHEA-COMP:11061"/>
        <dbReference type="ChEBI" id="CHEBI:15378"/>
        <dbReference type="ChEBI" id="CHEBI:30013"/>
        <dbReference type="ChEBI" id="CHEBI:57692"/>
        <dbReference type="ChEBI" id="CHEBI:74257"/>
        <dbReference type="ChEBI" id="CHEBI:456215"/>
        <dbReference type="EC" id="2.7.1.180"/>
    </reaction>
</comment>
<keyword evidence="12" id="KW-0449">Lipoprotein</keyword>
<dbReference type="EC" id="2.7.1.180" evidence="1 10"/>
<keyword evidence="5 10" id="KW-0479">Metal-binding</keyword>
<feature type="binding site" evidence="11">
    <location>
        <position position="285"/>
    </location>
    <ligand>
        <name>Mg(2+)</name>
        <dbReference type="ChEBI" id="CHEBI:18420"/>
    </ligand>
</feature>
<evidence type="ECO:0000256" key="2">
    <source>
        <dbReference type="ARBA" id="ARBA00016337"/>
    </source>
</evidence>
<evidence type="ECO:0000256" key="6">
    <source>
        <dbReference type="ARBA" id="ARBA00022827"/>
    </source>
</evidence>
<dbReference type="Gene3D" id="3.10.520.10">
    <property type="entry name" value="ApbE-like domains"/>
    <property type="match status" value="1"/>
</dbReference>
<keyword evidence="4 10" id="KW-0808">Transferase</keyword>
<comment type="cofactor">
    <cofactor evidence="11">
        <name>Mg(2+)</name>
        <dbReference type="ChEBI" id="CHEBI:18420"/>
    </cofactor>
    <cofactor evidence="11">
        <name>Mn(2+)</name>
        <dbReference type="ChEBI" id="CHEBI:29035"/>
    </cofactor>
    <text evidence="11">Magnesium. Can also use manganese.</text>
</comment>
<dbReference type="RefSeq" id="WP_307686107.1">
    <property type="nucleotide sequence ID" value="NZ_JAUSRD010000012.1"/>
</dbReference>
<keyword evidence="7 10" id="KW-0460">Magnesium</keyword>
<evidence type="ECO:0000256" key="10">
    <source>
        <dbReference type="PIRNR" id="PIRNR006268"/>
    </source>
</evidence>
<dbReference type="SUPFAM" id="SSF143631">
    <property type="entry name" value="ApbE-like"/>
    <property type="match status" value="1"/>
</dbReference>
<evidence type="ECO:0000256" key="5">
    <source>
        <dbReference type="ARBA" id="ARBA00022723"/>
    </source>
</evidence>